<evidence type="ECO:0000313" key="2">
    <source>
        <dbReference type="EMBL" id="OAD68624.1"/>
    </source>
</evidence>
<dbReference type="InterPro" id="IPR039301">
    <property type="entry name" value="Sip5/DA2"/>
</dbReference>
<dbReference type="SUPFAM" id="SSF57850">
    <property type="entry name" value="RING/U-box"/>
    <property type="match status" value="1"/>
</dbReference>
<dbReference type="Proteomes" id="UP000077315">
    <property type="component" value="Unassembled WGS sequence"/>
</dbReference>
<dbReference type="GeneID" id="28997835"/>
<dbReference type="GO" id="GO:0005737">
    <property type="term" value="C:cytoplasm"/>
    <property type="evidence" value="ECO:0007669"/>
    <property type="project" value="TreeGrafter"/>
</dbReference>
<comment type="similarity">
    <text evidence="1">Belongs to the SIP5 family.</text>
</comment>
<name>A0A162NDU8_PHYB8</name>
<dbReference type="PANTHER" id="PTHR31315">
    <property type="entry name" value="PROTEIN SIP5"/>
    <property type="match status" value="1"/>
</dbReference>
<dbReference type="EMBL" id="KV440994">
    <property type="protein sequence ID" value="OAD68624.1"/>
    <property type="molecule type" value="Genomic_DNA"/>
</dbReference>
<dbReference type="VEuPathDB" id="FungiDB:PHYBLDRAFT_173045"/>
<accession>A0A162NDU8</accession>
<sequence length="256" mass="28909">MGIVNSKDKNQLTIDHGSLVSHNAHCDIWDVKSVKKLILQGRLAPFYKGNLMPCNSILNNAGLSELPSLPASSSALVRRLYEDNVECPICLLYYPMSINTSRCCSKPICTECFLQLSQRQISPLLPIACPFCVQPKYGVIHRPAKWSIHYQSFFKRRADLIQGSEETWHRLGMDDPDVVFIDQVKSTIDQPSATYCSTSGTTRRTIVRPDQRPNINLPPESCPVFIPPDREEVAVMEALRSWRATLNNTEFRPCSI</sequence>
<gene>
    <name evidence="2" type="ORF">PHYBLDRAFT_173045</name>
</gene>
<reference evidence="3" key="1">
    <citation type="submission" date="2015-06" db="EMBL/GenBank/DDBJ databases">
        <title>Expansion of signal transduction pathways in fungi by whole-genome duplication.</title>
        <authorList>
            <consortium name="DOE Joint Genome Institute"/>
            <person name="Corrochano L.M."/>
            <person name="Kuo A."/>
            <person name="Marcet-Houben M."/>
            <person name="Polaino S."/>
            <person name="Salamov A."/>
            <person name="Villalobos J.M."/>
            <person name="Alvarez M.I."/>
            <person name="Avalos J."/>
            <person name="Benito E.P."/>
            <person name="Benoit I."/>
            <person name="Burger G."/>
            <person name="Camino L.P."/>
            <person name="Canovas D."/>
            <person name="Cerda-Olmedo E."/>
            <person name="Cheng J.-F."/>
            <person name="Dominguez A."/>
            <person name="Elias M."/>
            <person name="Eslava A.P."/>
            <person name="Glaser F."/>
            <person name="Grimwood J."/>
            <person name="Gutierrez G."/>
            <person name="Heitman J."/>
            <person name="Henrissat B."/>
            <person name="Iturriaga E.A."/>
            <person name="Lang B.F."/>
            <person name="Lavin J.L."/>
            <person name="Lee S."/>
            <person name="Li W."/>
            <person name="Lindquist E."/>
            <person name="Lopez-Garcia S."/>
            <person name="Luque E.M."/>
            <person name="Marcos A.T."/>
            <person name="Martin J."/>
            <person name="McCluskey K."/>
            <person name="Medina H.R."/>
            <person name="Miralles-Duran A."/>
            <person name="Miyazaki A."/>
            <person name="Munoz-Torres E."/>
            <person name="Oguiza J.A."/>
            <person name="Ohm R."/>
            <person name="Olmedo M."/>
            <person name="Orejas M."/>
            <person name="Ortiz-Castellanos L."/>
            <person name="Pisabarro A.G."/>
            <person name="Rodriguez-Romero J."/>
            <person name="Ruiz-Herrera J."/>
            <person name="Ruiz-Vazquez R."/>
            <person name="Sanz C."/>
            <person name="Schackwitz W."/>
            <person name="Schmutz J."/>
            <person name="Shahriari M."/>
            <person name="Shelest E."/>
            <person name="Silva-Franco F."/>
            <person name="Soanes D."/>
            <person name="Syed K."/>
            <person name="Tagua V.G."/>
            <person name="Talbot N.J."/>
            <person name="Thon M."/>
            <person name="De vries R.P."/>
            <person name="Wiebenga A."/>
            <person name="Yadav J.S."/>
            <person name="Braun E.L."/>
            <person name="Baker S."/>
            <person name="Garre V."/>
            <person name="Horwitz B."/>
            <person name="Torres-Martinez S."/>
            <person name="Idnurm A."/>
            <person name="Herrera-Estrella A."/>
            <person name="Gabaldon T."/>
            <person name="Grigoriev I.V."/>
        </authorList>
    </citation>
    <scope>NUCLEOTIDE SEQUENCE [LARGE SCALE GENOMIC DNA]</scope>
    <source>
        <strain evidence="3">NRRL 1555(-)</strain>
    </source>
</reference>
<dbReference type="AlphaFoldDB" id="A0A162NDU8"/>
<protein>
    <recommendedName>
        <fullName evidence="4">RING-type domain-containing protein</fullName>
    </recommendedName>
</protein>
<dbReference type="PANTHER" id="PTHR31315:SF1">
    <property type="entry name" value="PROTEIN SIP5"/>
    <property type="match status" value="1"/>
</dbReference>
<dbReference type="RefSeq" id="XP_018286664.1">
    <property type="nucleotide sequence ID" value="XM_018436929.1"/>
</dbReference>
<keyword evidence="3" id="KW-1185">Reference proteome</keyword>
<dbReference type="OrthoDB" id="21471at2759"/>
<organism evidence="2 3">
    <name type="scientific">Phycomyces blakesleeanus (strain ATCC 8743b / DSM 1359 / FGSC 10004 / NBRC 33097 / NRRL 1555)</name>
    <dbReference type="NCBI Taxonomy" id="763407"/>
    <lineage>
        <taxon>Eukaryota</taxon>
        <taxon>Fungi</taxon>
        <taxon>Fungi incertae sedis</taxon>
        <taxon>Mucoromycota</taxon>
        <taxon>Mucoromycotina</taxon>
        <taxon>Mucoromycetes</taxon>
        <taxon>Mucorales</taxon>
        <taxon>Phycomycetaceae</taxon>
        <taxon>Phycomyces</taxon>
    </lineage>
</organism>
<evidence type="ECO:0000313" key="3">
    <source>
        <dbReference type="Proteomes" id="UP000077315"/>
    </source>
</evidence>
<dbReference type="InParanoid" id="A0A162NDU8"/>
<evidence type="ECO:0008006" key="4">
    <source>
        <dbReference type="Google" id="ProtNLM"/>
    </source>
</evidence>
<dbReference type="STRING" id="763407.A0A162NDU8"/>
<evidence type="ECO:0000256" key="1">
    <source>
        <dbReference type="ARBA" id="ARBA00010402"/>
    </source>
</evidence>
<proteinExistence type="inferred from homology"/>